<dbReference type="Proteomes" id="UP000276133">
    <property type="component" value="Unassembled WGS sequence"/>
</dbReference>
<evidence type="ECO:0000313" key="1">
    <source>
        <dbReference type="EMBL" id="RNA41660.1"/>
    </source>
</evidence>
<dbReference type="EMBL" id="REGN01000477">
    <property type="protein sequence ID" value="RNA41660.1"/>
    <property type="molecule type" value="Genomic_DNA"/>
</dbReference>
<reference evidence="1 2" key="1">
    <citation type="journal article" date="2018" name="Sci. Rep.">
        <title>Genomic signatures of local adaptation to the degree of environmental predictability in rotifers.</title>
        <authorList>
            <person name="Franch-Gras L."/>
            <person name="Hahn C."/>
            <person name="Garcia-Roger E.M."/>
            <person name="Carmona M.J."/>
            <person name="Serra M."/>
            <person name="Gomez A."/>
        </authorList>
    </citation>
    <scope>NUCLEOTIDE SEQUENCE [LARGE SCALE GENOMIC DNA]</scope>
    <source>
        <strain evidence="1">HYR1</strain>
    </source>
</reference>
<protein>
    <submittedName>
        <fullName evidence="1">Uncharacterized protein</fullName>
    </submittedName>
</protein>
<evidence type="ECO:0000313" key="2">
    <source>
        <dbReference type="Proteomes" id="UP000276133"/>
    </source>
</evidence>
<gene>
    <name evidence="1" type="ORF">BpHYR1_052772</name>
</gene>
<comment type="caution">
    <text evidence="1">The sequence shown here is derived from an EMBL/GenBank/DDBJ whole genome shotgun (WGS) entry which is preliminary data.</text>
</comment>
<name>A0A3M7T1F8_BRAPC</name>
<dbReference type="AlphaFoldDB" id="A0A3M7T1F8"/>
<organism evidence="1 2">
    <name type="scientific">Brachionus plicatilis</name>
    <name type="common">Marine rotifer</name>
    <name type="synonym">Brachionus muelleri</name>
    <dbReference type="NCBI Taxonomy" id="10195"/>
    <lineage>
        <taxon>Eukaryota</taxon>
        <taxon>Metazoa</taxon>
        <taxon>Spiralia</taxon>
        <taxon>Gnathifera</taxon>
        <taxon>Rotifera</taxon>
        <taxon>Eurotatoria</taxon>
        <taxon>Monogononta</taxon>
        <taxon>Pseudotrocha</taxon>
        <taxon>Ploima</taxon>
        <taxon>Brachionidae</taxon>
        <taxon>Brachionus</taxon>
    </lineage>
</organism>
<sequence length="70" mass="8806">MIQELYYNDQFLFKNVHIFSNQFIETYNFKFDRGLMENFQKFSPRKNPHSRQCEILVQKLQYKKIFLKYE</sequence>
<keyword evidence="2" id="KW-1185">Reference proteome</keyword>
<accession>A0A3M7T1F8</accession>
<proteinExistence type="predicted"/>